<proteinExistence type="predicted"/>
<accession>A0A1Z4LLL2</accession>
<protein>
    <submittedName>
        <fullName evidence="2">Uncharacterized protein</fullName>
    </submittedName>
</protein>
<dbReference type="AlphaFoldDB" id="A0A1Z4LLL2"/>
<gene>
    <name evidence="2" type="ORF">NIES267_16120</name>
</gene>
<sequence>MKSTKMSNSVLYVPFYLRSFSVSEKIIITLFIFISSVAVSLIPFALVLNSTGTSEPNTTEIFSNEAKLWGVLGESN</sequence>
<dbReference type="OrthoDB" id="583360at2"/>
<feature type="transmembrane region" description="Helical" evidence="1">
    <location>
        <begin position="26"/>
        <end position="48"/>
    </location>
</feature>
<evidence type="ECO:0000313" key="2">
    <source>
        <dbReference type="EMBL" id="BAY82133.1"/>
    </source>
</evidence>
<reference evidence="2 3" key="1">
    <citation type="submission" date="2017-06" db="EMBL/GenBank/DDBJ databases">
        <title>Genome sequencing of cyanobaciteial culture collection at National Institute for Environmental Studies (NIES).</title>
        <authorList>
            <person name="Hirose Y."/>
            <person name="Shimura Y."/>
            <person name="Fujisawa T."/>
            <person name="Nakamura Y."/>
            <person name="Kawachi M."/>
        </authorList>
    </citation>
    <scope>NUCLEOTIDE SEQUENCE [LARGE SCALE GENOMIC DNA]</scope>
    <source>
        <strain evidence="2 3">NIES-267</strain>
    </source>
</reference>
<name>A0A1Z4LLL2_9CYAN</name>
<keyword evidence="3" id="KW-1185">Reference proteome</keyword>
<evidence type="ECO:0000256" key="1">
    <source>
        <dbReference type="SAM" id="Phobius"/>
    </source>
</evidence>
<keyword evidence="1" id="KW-0472">Membrane</keyword>
<organism evidence="2 3">
    <name type="scientific">Calothrix parasitica NIES-267</name>
    <dbReference type="NCBI Taxonomy" id="1973488"/>
    <lineage>
        <taxon>Bacteria</taxon>
        <taxon>Bacillati</taxon>
        <taxon>Cyanobacteriota</taxon>
        <taxon>Cyanophyceae</taxon>
        <taxon>Nostocales</taxon>
        <taxon>Calotrichaceae</taxon>
        <taxon>Calothrix</taxon>
    </lineage>
</organism>
<keyword evidence="1" id="KW-1133">Transmembrane helix</keyword>
<dbReference type="EMBL" id="AP018227">
    <property type="protein sequence ID" value="BAY82133.1"/>
    <property type="molecule type" value="Genomic_DNA"/>
</dbReference>
<keyword evidence="1" id="KW-0812">Transmembrane</keyword>
<dbReference type="Proteomes" id="UP000218418">
    <property type="component" value="Chromosome"/>
</dbReference>
<evidence type="ECO:0000313" key="3">
    <source>
        <dbReference type="Proteomes" id="UP000218418"/>
    </source>
</evidence>